<keyword evidence="1" id="KW-0677">Repeat</keyword>
<dbReference type="InterPro" id="IPR001496">
    <property type="entry name" value="SOCS_box"/>
</dbReference>
<dbReference type="Pfam" id="PF07525">
    <property type="entry name" value="SOCS_box"/>
    <property type="match status" value="1"/>
</dbReference>
<feature type="repeat" description="ANK" evidence="3">
    <location>
        <begin position="293"/>
        <end position="325"/>
    </location>
</feature>
<dbReference type="SUPFAM" id="SSF158235">
    <property type="entry name" value="SOCS box-like"/>
    <property type="match status" value="1"/>
</dbReference>
<keyword evidence="2 3" id="KW-0040">ANK repeat</keyword>
<feature type="repeat" description="ANK" evidence="3">
    <location>
        <begin position="161"/>
        <end position="193"/>
    </location>
</feature>
<dbReference type="Pfam" id="PF00023">
    <property type="entry name" value="Ank"/>
    <property type="match status" value="1"/>
</dbReference>
<evidence type="ECO:0000313" key="6">
    <source>
        <dbReference type="Proteomes" id="UP000242188"/>
    </source>
</evidence>
<gene>
    <name evidence="5" type="ORF">KP79_PYT08412</name>
</gene>
<protein>
    <submittedName>
        <fullName evidence="5">Serine/threonine-protein phosphatase 6 regulatory ankyrin repeat subunit B</fullName>
    </submittedName>
</protein>
<dbReference type="OrthoDB" id="20872at2759"/>
<dbReference type="Proteomes" id="UP000242188">
    <property type="component" value="Unassembled WGS sequence"/>
</dbReference>
<comment type="caution">
    <text evidence="5">The sequence shown here is derived from an EMBL/GenBank/DDBJ whole genome shotgun (WGS) entry which is preliminary data.</text>
</comment>
<feature type="repeat" description="ANK" evidence="3">
    <location>
        <begin position="227"/>
        <end position="259"/>
    </location>
</feature>
<dbReference type="InterPro" id="IPR002110">
    <property type="entry name" value="Ankyrin_rpt"/>
</dbReference>
<dbReference type="PANTHER" id="PTHR24166">
    <property type="entry name" value="ROLLING PEBBLES, ISOFORM B"/>
    <property type="match status" value="1"/>
</dbReference>
<dbReference type="Gene3D" id="1.25.40.20">
    <property type="entry name" value="Ankyrin repeat-containing domain"/>
    <property type="match status" value="3"/>
</dbReference>
<dbReference type="PROSITE" id="PS50088">
    <property type="entry name" value="ANK_REPEAT"/>
    <property type="match status" value="7"/>
</dbReference>
<dbReference type="STRING" id="6573.A0A210PGF7"/>
<feature type="repeat" description="ANK" evidence="3">
    <location>
        <begin position="194"/>
        <end position="226"/>
    </location>
</feature>
<dbReference type="PANTHER" id="PTHR24166:SF48">
    <property type="entry name" value="PROTEIN VAPYRIN"/>
    <property type="match status" value="1"/>
</dbReference>
<dbReference type="GO" id="GO:0035556">
    <property type="term" value="P:intracellular signal transduction"/>
    <property type="evidence" value="ECO:0007669"/>
    <property type="project" value="InterPro"/>
</dbReference>
<dbReference type="PRINTS" id="PR01415">
    <property type="entry name" value="ANKYRIN"/>
</dbReference>
<dbReference type="EMBL" id="NEDP02076721">
    <property type="protein sequence ID" value="OWF35541.1"/>
    <property type="molecule type" value="Genomic_DNA"/>
</dbReference>
<dbReference type="AlphaFoldDB" id="A0A210PGF7"/>
<evidence type="ECO:0000256" key="1">
    <source>
        <dbReference type="ARBA" id="ARBA00022737"/>
    </source>
</evidence>
<dbReference type="PROSITE" id="PS50225">
    <property type="entry name" value="SOCS"/>
    <property type="match status" value="1"/>
</dbReference>
<feature type="repeat" description="ANK" evidence="3">
    <location>
        <begin position="260"/>
        <end position="292"/>
    </location>
</feature>
<feature type="domain" description="SOCS box" evidence="4">
    <location>
        <begin position="340"/>
        <end position="393"/>
    </location>
</feature>
<dbReference type="InterPro" id="IPR036770">
    <property type="entry name" value="Ankyrin_rpt-contain_sf"/>
</dbReference>
<feature type="repeat" description="ANK" evidence="3">
    <location>
        <begin position="99"/>
        <end position="127"/>
    </location>
</feature>
<dbReference type="SUPFAM" id="SSF48403">
    <property type="entry name" value="Ankyrin repeat"/>
    <property type="match status" value="1"/>
</dbReference>
<evidence type="ECO:0000256" key="2">
    <source>
        <dbReference type="ARBA" id="ARBA00023043"/>
    </source>
</evidence>
<reference evidence="5 6" key="1">
    <citation type="journal article" date="2017" name="Nat. Ecol. Evol.">
        <title>Scallop genome provides insights into evolution of bilaterian karyotype and development.</title>
        <authorList>
            <person name="Wang S."/>
            <person name="Zhang J."/>
            <person name="Jiao W."/>
            <person name="Li J."/>
            <person name="Xun X."/>
            <person name="Sun Y."/>
            <person name="Guo X."/>
            <person name="Huan P."/>
            <person name="Dong B."/>
            <person name="Zhang L."/>
            <person name="Hu X."/>
            <person name="Sun X."/>
            <person name="Wang J."/>
            <person name="Zhao C."/>
            <person name="Wang Y."/>
            <person name="Wang D."/>
            <person name="Huang X."/>
            <person name="Wang R."/>
            <person name="Lv J."/>
            <person name="Li Y."/>
            <person name="Zhang Z."/>
            <person name="Liu B."/>
            <person name="Lu W."/>
            <person name="Hui Y."/>
            <person name="Liang J."/>
            <person name="Zhou Z."/>
            <person name="Hou R."/>
            <person name="Li X."/>
            <person name="Liu Y."/>
            <person name="Li H."/>
            <person name="Ning X."/>
            <person name="Lin Y."/>
            <person name="Zhao L."/>
            <person name="Xing Q."/>
            <person name="Dou J."/>
            <person name="Li Y."/>
            <person name="Mao J."/>
            <person name="Guo H."/>
            <person name="Dou H."/>
            <person name="Li T."/>
            <person name="Mu C."/>
            <person name="Jiang W."/>
            <person name="Fu Q."/>
            <person name="Fu X."/>
            <person name="Miao Y."/>
            <person name="Liu J."/>
            <person name="Yu Q."/>
            <person name="Li R."/>
            <person name="Liao H."/>
            <person name="Li X."/>
            <person name="Kong Y."/>
            <person name="Jiang Z."/>
            <person name="Chourrout D."/>
            <person name="Li R."/>
            <person name="Bao Z."/>
        </authorList>
    </citation>
    <scope>NUCLEOTIDE SEQUENCE [LARGE SCALE GENOMIC DNA]</scope>
    <source>
        <strain evidence="5 6">PY_sf001</strain>
    </source>
</reference>
<dbReference type="SMART" id="SM00248">
    <property type="entry name" value="ANK"/>
    <property type="match status" value="8"/>
</dbReference>
<dbReference type="Pfam" id="PF12796">
    <property type="entry name" value="Ank_2"/>
    <property type="match status" value="2"/>
</dbReference>
<evidence type="ECO:0000256" key="3">
    <source>
        <dbReference type="PROSITE-ProRule" id="PRU00023"/>
    </source>
</evidence>
<dbReference type="InterPro" id="IPR036036">
    <property type="entry name" value="SOCS_box-like_dom_sf"/>
</dbReference>
<proteinExistence type="predicted"/>
<dbReference type="CDD" id="cd03587">
    <property type="entry name" value="SOCS"/>
    <property type="match status" value="1"/>
</dbReference>
<evidence type="ECO:0000313" key="5">
    <source>
        <dbReference type="EMBL" id="OWF35541.1"/>
    </source>
</evidence>
<sequence length="393" mass="44334">MDVYVHEDDFFMNDLGEQESESEMTDEDFLLRAIEKHDLATAQNLLCIKGVSPNFERRGKNPICRVAYLGQEDMLELLISNQSFLSRSCHRDSMWLRQPIHLAASKGHQNIVQRLVECGVDINSKDSDHRTPLHWTATYGRVDTAQLLLQKGAVVNVTQTDGFTPLHIASCLGHLNVCRVLIENGAEVNRVDAEGWTALHTAVCYGKPKVVELLLENQAAVKAVTLDQNTTLHVAASSGYLSVIKILLTHDLDLNRKNMQGFTPFHLAFYHSKVNACRRLIKHGVDIQTCDCNGQTPLYIAASQINVKLVHILLEAGYDFSKEKWIRDKKFPFDVQKQSHLSELLIETASNPRSLQHLGCFRIRNLISGYIVPKVERLPIPKSLIDMLAFKSQ</sequence>
<keyword evidence="6" id="KW-1185">Reference proteome</keyword>
<evidence type="ECO:0000259" key="4">
    <source>
        <dbReference type="PROSITE" id="PS50225"/>
    </source>
</evidence>
<organism evidence="5 6">
    <name type="scientific">Mizuhopecten yessoensis</name>
    <name type="common">Japanese scallop</name>
    <name type="synonym">Patinopecten yessoensis</name>
    <dbReference type="NCBI Taxonomy" id="6573"/>
    <lineage>
        <taxon>Eukaryota</taxon>
        <taxon>Metazoa</taxon>
        <taxon>Spiralia</taxon>
        <taxon>Lophotrochozoa</taxon>
        <taxon>Mollusca</taxon>
        <taxon>Bivalvia</taxon>
        <taxon>Autobranchia</taxon>
        <taxon>Pteriomorphia</taxon>
        <taxon>Pectinida</taxon>
        <taxon>Pectinoidea</taxon>
        <taxon>Pectinidae</taxon>
        <taxon>Mizuhopecten</taxon>
    </lineage>
</organism>
<feature type="repeat" description="ANK" evidence="3">
    <location>
        <begin position="128"/>
        <end position="160"/>
    </location>
</feature>
<dbReference type="PROSITE" id="PS50297">
    <property type="entry name" value="ANK_REP_REGION"/>
    <property type="match status" value="7"/>
</dbReference>
<dbReference type="SMART" id="SM00969">
    <property type="entry name" value="SOCS_box"/>
    <property type="match status" value="1"/>
</dbReference>
<accession>A0A210PGF7</accession>
<dbReference type="InterPro" id="IPR050889">
    <property type="entry name" value="Dendritic_Spine_Reg/Scaffold"/>
</dbReference>
<name>A0A210PGF7_MIZYE</name>